<gene>
    <name evidence="3" type="ORF">A3D78_05600</name>
</gene>
<dbReference type="Pfam" id="PF10131">
    <property type="entry name" value="PTPS_related"/>
    <property type="match status" value="1"/>
</dbReference>
<dbReference type="STRING" id="1798383.A3D78_05600"/>
<feature type="transmembrane region" description="Helical" evidence="1">
    <location>
        <begin position="376"/>
        <end position="394"/>
    </location>
</feature>
<feature type="transmembrane region" description="Helical" evidence="1">
    <location>
        <begin position="182"/>
        <end position="211"/>
    </location>
</feature>
<evidence type="ECO:0000259" key="2">
    <source>
        <dbReference type="Pfam" id="PF10131"/>
    </source>
</evidence>
<accession>A0A1F5ZXY0</accession>
<reference evidence="3 4" key="1">
    <citation type="journal article" date="2016" name="Nat. Commun.">
        <title>Thousands of microbial genomes shed light on interconnected biogeochemical processes in an aquifer system.</title>
        <authorList>
            <person name="Anantharaman K."/>
            <person name="Brown C.T."/>
            <person name="Hug L.A."/>
            <person name="Sharon I."/>
            <person name="Castelle C.J."/>
            <person name="Probst A.J."/>
            <person name="Thomas B.C."/>
            <person name="Singh A."/>
            <person name="Wilkins M.J."/>
            <person name="Karaoz U."/>
            <person name="Brodie E.L."/>
            <person name="Williams K.H."/>
            <person name="Hubbard S.S."/>
            <person name="Banfield J.F."/>
        </authorList>
    </citation>
    <scope>NUCLEOTIDE SEQUENCE [LARGE SCALE GENOMIC DNA]</scope>
</reference>
<feature type="transmembrane region" description="Helical" evidence="1">
    <location>
        <begin position="97"/>
        <end position="118"/>
    </location>
</feature>
<feature type="transmembrane region" description="Helical" evidence="1">
    <location>
        <begin position="520"/>
        <end position="539"/>
    </location>
</feature>
<evidence type="ECO:0000256" key="1">
    <source>
        <dbReference type="SAM" id="Phobius"/>
    </source>
</evidence>
<dbReference type="EMBL" id="MFJM01000042">
    <property type="protein sequence ID" value="OGG17301.1"/>
    <property type="molecule type" value="Genomic_DNA"/>
</dbReference>
<sequence>MVQFKKYFPLILFCTLIIVALIYSWPFFKSGYFVTDDGEWAIIRASEMVRELKDRQIPPRWSDFLNHGFGYPLFSFVYPFPYYLAAGLKLIGLSYVAGIKFLFVLSVVLSALFMFLFINKLLGHWAAFIASLFYVTAPYRLTDLYIRGSLGESLSLSLFPLIFYLTLKIFEKTSLIGSSVLSVFLAILILTHNVSALLFIPLWMLLVLFLVSFKYKKDRHRLAICYFNIFFLGISLAAYFVIPALIEKKFLYLSRMLLADPKTYFLTLEKLINLNAAKSSDYVFSLGLPQVIALTLSFIFFLKKSVKLLRTDISSFIYLFSLTSLFPLVYLTQNSSYLLWQIPPLNMIDFPYRIMVLIIFLASTLSGYLARNKISLFLGLLLVVYAVVGNFSLISPSGFFRKNDAYYYTNDATTTAKDELTPNWVIEKPKSRYASKVEIIFGRAEINQLLYNSKSISFQLKALSAGSLQINTIYFPGWKFKMNNKEIPIGYNNPRGLITFAFPQGTNQISGRFTETPLRLAADIISLMAIIFIISRLIYVRKG</sequence>
<keyword evidence="1" id="KW-1133">Transmembrane helix</keyword>
<name>A0A1F5ZXY0_9BACT</name>
<dbReference type="Proteomes" id="UP000176253">
    <property type="component" value="Unassembled WGS sequence"/>
</dbReference>
<evidence type="ECO:0000313" key="4">
    <source>
        <dbReference type="Proteomes" id="UP000176253"/>
    </source>
</evidence>
<feature type="transmembrane region" description="Helical" evidence="1">
    <location>
        <begin position="153"/>
        <end position="170"/>
    </location>
</feature>
<dbReference type="InterPro" id="IPR018776">
    <property type="entry name" value="Membrane_prot_PTPS-rel_domain"/>
</dbReference>
<organism evidence="3 4">
    <name type="scientific">Candidatus Gottesmanbacteria bacterium RIFCSPHIGHO2_02_FULL_39_14</name>
    <dbReference type="NCBI Taxonomy" id="1798383"/>
    <lineage>
        <taxon>Bacteria</taxon>
        <taxon>Candidatus Gottesmaniibacteriota</taxon>
    </lineage>
</organism>
<dbReference type="AlphaFoldDB" id="A0A1F5ZXY0"/>
<feature type="transmembrane region" description="Helical" evidence="1">
    <location>
        <begin position="313"/>
        <end position="330"/>
    </location>
</feature>
<keyword evidence="1" id="KW-0472">Membrane</keyword>
<feature type="transmembrane region" description="Helical" evidence="1">
    <location>
        <begin position="7"/>
        <end position="28"/>
    </location>
</feature>
<proteinExistence type="predicted"/>
<comment type="caution">
    <text evidence="3">The sequence shown here is derived from an EMBL/GenBank/DDBJ whole genome shotgun (WGS) entry which is preliminary data.</text>
</comment>
<feature type="domain" description="Membrane protein 6-pyruvoyl-tetrahydropterin synthase-related" evidence="2">
    <location>
        <begin position="78"/>
        <end position="397"/>
    </location>
</feature>
<feature type="transmembrane region" description="Helical" evidence="1">
    <location>
        <begin position="223"/>
        <end position="246"/>
    </location>
</feature>
<feature type="transmembrane region" description="Helical" evidence="1">
    <location>
        <begin position="68"/>
        <end position="85"/>
    </location>
</feature>
<feature type="transmembrane region" description="Helical" evidence="1">
    <location>
        <begin position="350"/>
        <end position="369"/>
    </location>
</feature>
<protein>
    <recommendedName>
        <fullName evidence="2">Membrane protein 6-pyruvoyl-tetrahydropterin synthase-related domain-containing protein</fullName>
    </recommendedName>
</protein>
<evidence type="ECO:0000313" key="3">
    <source>
        <dbReference type="EMBL" id="OGG17301.1"/>
    </source>
</evidence>
<feature type="transmembrane region" description="Helical" evidence="1">
    <location>
        <begin position="124"/>
        <end position="141"/>
    </location>
</feature>
<keyword evidence="1" id="KW-0812">Transmembrane</keyword>
<feature type="transmembrane region" description="Helical" evidence="1">
    <location>
        <begin position="282"/>
        <end position="301"/>
    </location>
</feature>